<dbReference type="OrthoDB" id="2016285at2759"/>
<dbReference type="GO" id="GO:0006596">
    <property type="term" value="P:polyamine biosynthetic process"/>
    <property type="evidence" value="ECO:0007669"/>
    <property type="project" value="UniProtKB-KW"/>
</dbReference>
<feature type="transmembrane region" description="Helical" evidence="3">
    <location>
        <begin position="190"/>
        <end position="209"/>
    </location>
</feature>
<name>A0A8H4PK34_9HYPO</name>
<protein>
    <recommendedName>
        <fullName evidence="6">Spermine/spermidine synthase</fullName>
    </recommendedName>
</protein>
<dbReference type="NCBIfam" id="NF037959">
    <property type="entry name" value="MFS_SpdSyn"/>
    <property type="match status" value="1"/>
</dbReference>
<keyword evidence="3" id="KW-0812">Transmembrane</keyword>
<evidence type="ECO:0000256" key="1">
    <source>
        <dbReference type="ARBA" id="ARBA00023115"/>
    </source>
</evidence>
<feature type="transmembrane region" description="Helical" evidence="3">
    <location>
        <begin position="95"/>
        <end position="114"/>
    </location>
</feature>
<feature type="region of interest" description="Disordered" evidence="2">
    <location>
        <begin position="17"/>
        <end position="50"/>
    </location>
</feature>
<dbReference type="EMBL" id="JAAVMX010000009">
    <property type="protein sequence ID" value="KAF4504878.1"/>
    <property type="molecule type" value="Genomic_DNA"/>
</dbReference>
<gene>
    <name evidence="4" type="ORF">G6O67_008275</name>
</gene>
<proteinExistence type="predicted"/>
<feature type="transmembrane region" description="Helical" evidence="3">
    <location>
        <begin position="160"/>
        <end position="178"/>
    </location>
</feature>
<dbReference type="InterPro" id="IPR029063">
    <property type="entry name" value="SAM-dependent_MTases_sf"/>
</dbReference>
<dbReference type="Pfam" id="PF01564">
    <property type="entry name" value="Spermine_synth"/>
    <property type="match status" value="1"/>
</dbReference>
<dbReference type="SUPFAM" id="SSF53335">
    <property type="entry name" value="S-adenosyl-L-methionine-dependent methyltransferases"/>
    <property type="match status" value="1"/>
</dbReference>
<dbReference type="CDD" id="cd02440">
    <property type="entry name" value="AdoMet_MTases"/>
    <property type="match status" value="1"/>
</dbReference>
<dbReference type="Gene3D" id="3.40.50.150">
    <property type="entry name" value="Vaccinia Virus protein VP39"/>
    <property type="match status" value="1"/>
</dbReference>
<keyword evidence="1" id="KW-0620">Polyamine biosynthesis</keyword>
<evidence type="ECO:0000256" key="2">
    <source>
        <dbReference type="SAM" id="MobiDB-lite"/>
    </source>
</evidence>
<reference evidence="4 5" key="1">
    <citation type="journal article" date="2020" name="Genome Biol. Evol.">
        <title>A new high-quality draft genome assembly of the Chinese cordyceps Ophiocordyceps sinensis.</title>
        <authorList>
            <person name="Shu R."/>
            <person name="Zhang J."/>
            <person name="Meng Q."/>
            <person name="Zhang H."/>
            <person name="Zhou G."/>
            <person name="Li M."/>
            <person name="Wu P."/>
            <person name="Zhao Y."/>
            <person name="Chen C."/>
            <person name="Qin Q."/>
        </authorList>
    </citation>
    <scope>NUCLEOTIDE SEQUENCE [LARGE SCALE GENOMIC DNA]</scope>
    <source>
        <strain evidence="4 5">IOZ07</strain>
    </source>
</reference>
<keyword evidence="3" id="KW-1133">Transmembrane helix</keyword>
<evidence type="ECO:0008006" key="6">
    <source>
        <dbReference type="Google" id="ProtNLM"/>
    </source>
</evidence>
<sequence>MSRWLFAARCARRLIHPQDNSRTTDAHRSLSPGHTGPSHACSRAAPSVSMPAKARRIKAKASAEGFTPERFERELKDLASKAKNDTWTRRAAQQLSAYAQAGFLLALLAVYSNVSPLNLSPVYGSIPSGLWHSKLLMTGCFVGWAGNVALRQFLPARTTLFLPLVAMYIPALQCYLFGYSGQLGARWGPVVTEALTLFPLAVLTTAVVADHLETTRIKMLPGFVADAAPGLGSWAWLKFVERLAGTHLRANMGRAVVYTRLSLELALGVLYAASSPSKLLAYAVPPLLHTLFINTHVHSPTATSSLGSSMMSDGWLLLDRRESVTGYVSVLQSLQDGFRVMRCDHSLLGGDWIDKRQAKLPEPIYGVFVMLEAVRLAETESPVPDEDAHALVVGLGVGTTPSALVTHGINTTTVEIDPAVYDYAVKYFDLRENNPPVLEDAVGYTSALAATAPETFDYIVHDVFTGGAEPVPLFTLEFLQGLATLLKPNGVVAINYAGDLALPAPGIVFRTIKHVFPTCRVFREVPRDEVAFSRGGVDFTNMVIFCTKTSAPLTFRMPTRADHFQSAIRQEFMRLQHEIPQAELLSAGDAGILRNNDTSALVAWHDQSALGHWAIMRTVLPAWVWERW</sequence>
<dbReference type="AlphaFoldDB" id="A0A8H4PK34"/>
<keyword evidence="5" id="KW-1185">Reference proteome</keyword>
<evidence type="ECO:0000313" key="5">
    <source>
        <dbReference type="Proteomes" id="UP000557566"/>
    </source>
</evidence>
<dbReference type="Proteomes" id="UP000557566">
    <property type="component" value="Unassembled WGS sequence"/>
</dbReference>
<comment type="caution">
    <text evidence="4">The sequence shown here is derived from an EMBL/GenBank/DDBJ whole genome shotgun (WGS) entry which is preliminary data.</text>
</comment>
<organism evidence="4 5">
    <name type="scientific">Ophiocordyceps sinensis</name>
    <dbReference type="NCBI Taxonomy" id="72228"/>
    <lineage>
        <taxon>Eukaryota</taxon>
        <taxon>Fungi</taxon>
        <taxon>Dikarya</taxon>
        <taxon>Ascomycota</taxon>
        <taxon>Pezizomycotina</taxon>
        <taxon>Sordariomycetes</taxon>
        <taxon>Hypocreomycetidae</taxon>
        <taxon>Hypocreales</taxon>
        <taxon>Ophiocordycipitaceae</taxon>
        <taxon>Ophiocordyceps</taxon>
    </lineage>
</organism>
<keyword evidence="3" id="KW-0472">Membrane</keyword>
<accession>A0A8H4PK34</accession>
<evidence type="ECO:0000313" key="4">
    <source>
        <dbReference type="EMBL" id="KAF4504878.1"/>
    </source>
</evidence>
<dbReference type="PANTHER" id="PTHR43317">
    <property type="entry name" value="THERMOSPERMINE SYNTHASE ACAULIS5"/>
    <property type="match status" value="1"/>
</dbReference>
<evidence type="ECO:0000256" key="3">
    <source>
        <dbReference type="SAM" id="Phobius"/>
    </source>
</evidence>
<dbReference type="PANTHER" id="PTHR43317:SF1">
    <property type="entry name" value="THERMOSPERMINE SYNTHASE ACAULIS5"/>
    <property type="match status" value="1"/>
</dbReference>